<feature type="chain" id="PRO_5020897300" evidence="1">
    <location>
        <begin position="23"/>
        <end position="307"/>
    </location>
</feature>
<accession>A0A4U1CWJ2</accession>
<keyword evidence="3" id="KW-1185">Reference proteome</keyword>
<dbReference type="AlphaFoldDB" id="A0A4U1CWJ2"/>
<gene>
    <name evidence="2" type="ORF">FA048_10915</name>
</gene>
<dbReference type="RefSeq" id="WP_136840743.1">
    <property type="nucleotide sequence ID" value="NZ_SWBR01000002.1"/>
</dbReference>
<name>A0A4U1CWJ2_9SPHI</name>
<reference evidence="2 3" key="1">
    <citation type="submission" date="2019-04" db="EMBL/GenBank/DDBJ databases">
        <title>Pedobacter sp. RP-3-22 sp. nov., isolated from Arctic soil.</title>
        <authorList>
            <person name="Dahal R.H."/>
            <person name="Kim D.-U."/>
        </authorList>
    </citation>
    <scope>NUCLEOTIDE SEQUENCE [LARGE SCALE GENOMIC DNA]</scope>
    <source>
        <strain evidence="2 3">RP-3-22</strain>
    </source>
</reference>
<organism evidence="2 3">
    <name type="scientific">Pedobacter polaris</name>
    <dbReference type="NCBI Taxonomy" id="2571273"/>
    <lineage>
        <taxon>Bacteria</taxon>
        <taxon>Pseudomonadati</taxon>
        <taxon>Bacteroidota</taxon>
        <taxon>Sphingobacteriia</taxon>
        <taxon>Sphingobacteriales</taxon>
        <taxon>Sphingobacteriaceae</taxon>
        <taxon>Pedobacter</taxon>
    </lineage>
</organism>
<dbReference type="OrthoDB" id="9820050at2"/>
<evidence type="ECO:0000256" key="1">
    <source>
        <dbReference type="SAM" id="SignalP"/>
    </source>
</evidence>
<comment type="caution">
    <text evidence="2">The sequence shown here is derived from an EMBL/GenBank/DDBJ whole genome shotgun (WGS) entry which is preliminary data.</text>
</comment>
<evidence type="ECO:0000313" key="2">
    <source>
        <dbReference type="EMBL" id="TKC10679.1"/>
    </source>
</evidence>
<dbReference type="Proteomes" id="UP000309488">
    <property type="component" value="Unassembled WGS sequence"/>
</dbReference>
<sequence length="307" mass="35120">MKYLKYLAFFYLLFAFAPKSNAQDFDNLYAVLAEGFTIEELHDYADILTYSNHRSVLEKKGMKYEKNDTSGGSYIYKKNDYVSFYVNYEAGKLTSVHFVSSPQKFYKAIAEMKGNSEFVKSSEKASGNGKLIYYKYKGHSMSTNDNYYRVTMWFKETASTTTSSTTTPTQTPTITPTVENYYSAKEIADAMNANIGWADIGFSTSYKFEVKGAMNMDKRSIRFISKENVLYVQMNIPRNGECDYGLKEVKAKWTGQAGSGSTYFYLTFDYLYSCNGQDYKGVYVYFNPTSSFTKTGVQAWVQKNAYK</sequence>
<proteinExistence type="predicted"/>
<feature type="signal peptide" evidence="1">
    <location>
        <begin position="1"/>
        <end position="22"/>
    </location>
</feature>
<evidence type="ECO:0000313" key="3">
    <source>
        <dbReference type="Proteomes" id="UP000309488"/>
    </source>
</evidence>
<dbReference type="EMBL" id="SWBR01000002">
    <property type="protein sequence ID" value="TKC10679.1"/>
    <property type="molecule type" value="Genomic_DNA"/>
</dbReference>
<keyword evidence="1" id="KW-0732">Signal</keyword>
<protein>
    <submittedName>
        <fullName evidence="2">Uncharacterized protein</fullName>
    </submittedName>
</protein>